<evidence type="ECO:0000256" key="7">
    <source>
        <dbReference type="ARBA" id="ARBA00022842"/>
    </source>
</evidence>
<dbReference type="GO" id="GO:0006260">
    <property type="term" value="P:DNA replication"/>
    <property type="evidence" value="ECO:0007669"/>
    <property type="project" value="UniProtKB-UniRule"/>
</dbReference>
<evidence type="ECO:0000256" key="5">
    <source>
        <dbReference type="ARBA" id="ARBA00022741"/>
    </source>
</evidence>
<comment type="cofactor">
    <cofactor evidence="2 11">
        <name>Mg(2+)</name>
        <dbReference type="ChEBI" id="CHEBI:18420"/>
    </cofactor>
</comment>
<dbReference type="InterPro" id="IPR002815">
    <property type="entry name" value="Spo11/TopoVI_A"/>
</dbReference>
<dbReference type="GO" id="GO:0003677">
    <property type="term" value="F:DNA binding"/>
    <property type="evidence" value="ECO:0007669"/>
    <property type="project" value="UniProtKB-UniRule"/>
</dbReference>
<keyword evidence="5 11" id="KW-0547">Nucleotide-binding</keyword>
<comment type="function">
    <text evidence="11">Relaxes both positive and negative superturns and exhibits a strong decatenase activity.</text>
</comment>
<dbReference type="InterPro" id="IPR034136">
    <property type="entry name" value="TOPRIM_Topo6A/Spo11"/>
</dbReference>
<dbReference type="InterPro" id="IPR036078">
    <property type="entry name" value="Spo11/TopoVI_A_sf"/>
</dbReference>
<dbReference type="GO" id="GO:0003918">
    <property type="term" value="F:DNA topoisomerase type II (double strand cut, ATP-hydrolyzing) activity"/>
    <property type="evidence" value="ECO:0007669"/>
    <property type="project" value="UniProtKB-UniRule"/>
</dbReference>
<dbReference type="PANTHER" id="PTHR10848">
    <property type="entry name" value="MEIOTIC RECOMBINATION PROTEIN SPO11"/>
    <property type="match status" value="1"/>
</dbReference>
<dbReference type="RefSeq" id="WP_145348205.1">
    <property type="nucleotide sequence ID" value="NZ_CP036261.1"/>
</dbReference>
<feature type="domain" description="Topoisomerase 6 subunit A/Spo11 TOPRIM" evidence="14">
    <location>
        <begin position="208"/>
        <end position="378"/>
    </location>
</feature>
<evidence type="ECO:0000256" key="9">
    <source>
        <dbReference type="ARBA" id="ARBA00023125"/>
    </source>
</evidence>
<feature type="domain" description="Spo11/DNA topoisomerase VI subunit A N-terminal" evidence="12">
    <location>
        <begin position="89"/>
        <end position="156"/>
    </location>
</feature>
<feature type="binding site" evidence="11">
    <location>
        <position position="213"/>
    </location>
    <ligand>
        <name>Mg(2+)</name>
        <dbReference type="ChEBI" id="CHEBI:18420"/>
    </ligand>
</feature>
<dbReference type="OrthoDB" id="9765691at2"/>
<dbReference type="SUPFAM" id="SSF56726">
    <property type="entry name" value="DNA topoisomerase IV, alpha subunit"/>
    <property type="match status" value="1"/>
</dbReference>
<organism evidence="15 16">
    <name type="scientific">Rosistilla ulvae</name>
    <dbReference type="NCBI Taxonomy" id="1930277"/>
    <lineage>
        <taxon>Bacteria</taxon>
        <taxon>Pseudomonadati</taxon>
        <taxon>Planctomycetota</taxon>
        <taxon>Planctomycetia</taxon>
        <taxon>Pirellulales</taxon>
        <taxon>Pirellulaceae</taxon>
        <taxon>Rosistilla</taxon>
    </lineage>
</organism>
<dbReference type="PRINTS" id="PR01550">
    <property type="entry name" value="TOP6AFAMILY"/>
</dbReference>
<evidence type="ECO:0000259" key="14">
    <source>
        <dbReference type="Pfam" id="PF21180"/>
    </source>
</evidence>
<dbReference type="PRINTS" id="PR01552">
    <property type="entry name" value="TPISMRASE6A"/>
</dbReference>
<gene>
    <name evidence="11" type="primary">top6A</name>
    <name evidence="15" type="ORF">EC9_45890</name>
</gene>
<keyword evidence="10 11" id="KW-0413">Isomerase</keyword>
<dbReference type="InterPro" id="IPR004085">
    <property type="entry name" value="TopoVI_A"/>
</dbReference>
<dbReference type="GO" id="GO:0005694">
    <property type="term" value="C:chromosome"/>
    <property type="evidence" value="ECO:0007669"/>
    <property type="project" value="InterPro"/>
</dbReference>
<dbReference type="GO" id="GO:0005524">
    <property type="term" value="F:ATP binding"/>
    <property type="evidence" value="ECO:0007669"/>
    <property type="project" value="UniProtKB-KW"/>
</dbReference>
<evidence type="ECO:0000256" key="1">
    <source>
        <dbReference type="ARBA" id="ARBA00000185"/>
    </source>
</evidence>
<dbReference type="HAMAP" id="MF_00132">
    <property type="entry name" value="Top6A"/>
    <property type="match status" value="1"/>
</dbReference>
<evidence type="ECO:0000313" key="15">
    <source>
        <dbReference type="EMBL" id="QDS90381.1"/>
    </source>
</evidence>
<keyword evidence="9 11" id="KW-0238">DNA-binding</keyword>
<dbReference type="EMBL" id="CP036261">
    <property type="protein sequence ID" value="QDS90381.1"/>
    <property type="molecule type" value="Genomic_DNA"/>
</dbReference>
<dbReference type="Proteomes" id="UP000319557">
    <property type="component" value="Chromosome"/>
</dbReference>
<name>A0A517M682_9BACT</name>
<dbReference type="Pfam" id="PF04406">
    <property type="entry name" value="TP6A_N"/>
    <property type="match status" value="1"/>
</dbReference>
<feature type="active site" description="O-(5'-phospho-DNA)-tyrosine intermediate" evidence="11">
    <location>
        <position position="117"/>
    </location>
</feature>
<evidence type="ECO:0000256" key="10">
    <source>
        <dbReference type="ARBA" id="ARBA00023235"/>
    </source>
</evidence>
<evidence type="ECO:0000256" key="6">
    <source>
        <dbReference type="ARBA" id="ARBA00022840"/>
    </source>
</evidence>
<dbReference type="GO" id="GO:0006265">
    <property type="term" value="P:DNA topological change"/>
    <property type="evidence" value="ECO:0007669"/>
    <property type="project" value="UniProtKB-UniRule"/>
</dbReference>
<dbReference type="InterPro" id="IPR049333">
    <property type="entry name" value="Topo_VI_alpha"/>
</dbReference>
<comment type="catalytic activity">
    <reaction evidence="1 11">
        <text>ATP-dependent breakage, passage and rejoining of double-stranded DNA.</text>
        <dbReference type="EC" id="5.6.2.2"/>
    </reaction>
</comment>
<keyword evidence="7 11" id="KW-0460">Magnesium</keyword>
<evidence type="ECO:0000313" key="16">
    <source>
        <dbReference type="Proteomes" id="UP000319557"/>
    </source>
</evidence>
<feature type="domain" description="Type II DNA topoisomerase VI subunit A all-beta" evidence="13">
    <location>
        <begin position="163"/>
        <end position="204"/>
    </location>
</feature>
<dbReference type="Pfam" id="PF20768">
    <property type="entry name" value="Topo_VI_alpha"/>
    <property type="match status" value="1"/>
</dbReference>
<evidence type="ECO:0000259" key="13">
    <source>
        <dbReference type="Pfam" id="PF20768"/>
    </source>
</evidence>
<keyword evidence="8 11" id="KW-0799">Topoisomerase</keyword>
<dbReference type="EC" id="5.6.2.2" evidence="11"/>
<evidence type="ECO:0000256" key="4">
    <source>
        <dbReference type="ARBA" id="ARBA00022723"/>
    </source>
</evidence>
<evidence type="ECO:0000256" key="11">
    <source>
        <dbReference type="HAMAP-Rule" id="MF_00132"/>
    </source>
</evidence>
<comment type="subunit">
    <text evidence="11">Homodimer. Heterotetramer of two Top6A and two Top6B chains.</text>
</comment>
<accession>A0A517M682</accession>
<dbReference type="InterPro" id="IPR036388">
    <property type="entry name" value="WH-like_DNA-bd_sf"/>
</dbReference>
<dbReference type="PROSITE" id="PS52041">
    <property type="entry name" value="TOPO_IIB"/>
    <property type="match status" value="1"/>
</dbReference>
<evidence type="ECO:0000259" key="12">
    <source>
        <dbReference type="Pfam" id="PF04406"/>
    </source>
</evidence>
<dbReference type="Gene3D" id="1.10.10.10">
    <property type="entry name" value="Winged helix-like DNA-binding domain superfamily/Winged helix DNA-binding domain"/>
    <property type="match status" value="1"/>
</dbReference>
<evidence type="ECO:0000256" key="3">
    <source>
        <dbReference type="ARBA" id="ARBA00006559"/>
    </source>
</evidence>
<dbReference type="Gene3D" id="3.40.1360.10">
    <property type="match status" value="1"/>
</dbReference>
<sequence length="385" mass="44256">MAKKKQAPKKFVPEKPKPVKLTPIDKSTLSKLEGLADKVVSSATRGRDPFLDIPTRALSNVRFNKTKRYIEMGKNTNRRELFNLNQARSYMQTLLAGSGCKGLIDEGKTTSIRGLYYRMKHTIKGAKEETFNNQGESDAVIEDLEVLANSLREELHLYADKRGEMVGPIVLEDMGDEIDCARMGSGGYGIPSIVEPDRIKFKRCTADFILHVEKGTVWQRFNEDKFWKKHNCLLTHGAGQPPRGVRRLLHRMHNELELPVYCVLDNDPWGYYIYSVIKQGSINLAFESQRMTIPDAKFLGLRSIDLERCGLDMNVTIKMNDTDRKRANQIKKYPWFEGKKRWQKEIDKMLQNDFKLEVESLINLGISYVTETYVPERLADGDWLD</sequence>
<dbReference type="GO" id="GO:0000287">
    <property type="term" value="F:magnesium ion binding"/>
    <property type="evidence" value="ECO:0007669"/>
    <property type="project" value="UniProtKB-UniRule"/>
</dbReference>
<dbReference type="Pfam" id="PF21180">
    <property type="entry name" value="TOP6A-Spo11_Toprim"/>
    <property type="match status" value="1"/>
</dbReference>
<dbReference type="InterPro" id="IPR013049">
    <property type="entry name" value="Spo11/TopoVI_A_N"/>
</dbReference>
<reference evidence="15 16" key="1">
    <citation type="submission" date="2019-02" db="EMBL/GenBank/DDBJ databases">
        <title>Deep-cultivation of Planctomycetes and their phenomic and genomic characterization uncovers novel biology.</title>
        <authorList>
            <person name="Wiegand S."/>
            <person name="Jogler M."/>
            <person name="Boedeker C."/>
            <person name="Pinto D."/>
            <person name="Vollmers J."/>
            <person name="Rivas-Marin E."/>
            <person name="Kohn T."/>
            <person name="Peeters S.H."/>
            <person name="Heuer A."/>
            <person name="Rast P."/>
            <person name="Oberbeckmann S."/>
            <person name="Bunk B."/>
            <person name="Jeske O."/>
            <person name="Meyerdierks A."/>
            <person name="Storesund J.E."/>
            <person name="Kallscheuer N."/>
            <person name="Luecker S."/>
            <person name="Lage O.M."/>
            <person name="Pohl T."/>
            <person name="Merkel B.J."/>
            <person name="Hornburger P."/>
            <person name="Mueller R.-W."/>
            <person name="Bruemmer F."/>
            <person name="Labrenz M."/>
            <person name="Spormann A.M."/>
            <person name="Op den Camp H."/>
            <person name="Overmann J."/>
            <person name="Amann R."/>
            <person name="Jetten M.S.M."/>
            <person name="Mascher T."/>
            <person name="Medema M.H."/>
            <person name="Devos D.P."/>
            <person name="Kaster A.-K."/>
            <person name="Ovreas L."/>
            <person name="Rohde M."/>
            <person name="Galperin M.Y."/>
            <person name="Jogler C."/>
        </authorList>
    </citation>
    <scope>NUCLEOTIDE SEQUENCE [LARGE SCALE GENOMIC DNA]</scope>
    <source>
        <strain evidence="15 16">EC9</strain>
    </source>
</reference>
<protein>
    <recommendedName>
        <fullName evidence="11">Type 2 DNA topoisomerase 6 subunit A</fullName>
        <ecNumber evidence="11">5.6.2.2</ecNumber>
    </recommendedName>
    <alternativeName>
        <fullName evidence="11">Type II DNA topoisomerase VI subunit A</fullName>
    </alternativeName>
</protein>
<evidence type="ECO:0000256" key="8">
    <source>
        <dbReference type="ARBA" id="ARBA00023029"/>
    </source>
</evidence>
<keyword evidence="4 11" id="KW-0479">Metal-binding</keyword>
<evidence type="ECO:0000256" key="2">
    <source>
        <dbReference type="ARBA" id="ARBA00001946"/>
    </source>
</evidence>
<dbReference type="AlphaFoldDB" id="A0A517M682"/>
<dbReference type="PANTHER" id="PTHR10848:SF0">
    <property type="entry name" value="MEIOTIC RECOMBINATION PROTEIN SPO11"/>
    <property type="match status" value="1"/>
</dbReference>
<keyword evidence="16" id="KW-1185">Reference proteome</keyword>
<feature type="binding site" evidence="11">
    <location>
        <position position="265"/>
    </location>
    <ligand>
        <name>Mg(2+)</name>
        <dbReference type="ChEBI" id="CHEBI:18420"/>
    </ligand>
</feature>
<keyword evidence="6 11" id="KW-0067">ATP-binding</keyword>
<comment type="similarity">
    <text evidence="3 11">Belongs to the TOP6A family.</text>
</comment>
<dbReference type="CDD" id="cd00223">
    <property type="entry name" value="TOPRIM_TopoIIB_SPO"/>
    <property type="match status" value="1"/>
</dbReference>
<dbReference type="NCBIfam" id="NF003333">
    <property type="entry name" value="PRK04342.1-2"/>
    <property type="match status" value="1"/>
</dbReference>
<proteinExistence type="inferred from homology"/>
<dbReference type="KEGG" id="ruv:EC9_45890"/>